<feature type="transmembrane region" description="Helical" evidence="6">
    <location>
        <begin position="312"/>
        <end position="336"/>
    </location>
</feature>
<feature type="transmembrane region" description="Helical" evidence="6">
    <location>
        <begin position="93"/>
        <end position="121"/>
    </location>
</feature>
<protein>
    <submittedName>
        <fullName evidence="8">MFS transporter</fullName>
    </submittedName>
</protein>
<keyword evidence="3 6" id="KW-1133">Transmembrane helix</keyword>
<gene>
    <name evidence="8" type="ORF">PMPD1_2705</name>
</gene>
<evidence type="ECO:0000256" key="1">
    <source>
        <dbReference type="ARBA" id="ARBA00004141"/>
    </source>
</evidence>
<feature type="transmembrane region" description="Helical" evidence="6">
    <location>
        <begin position="60"/>
        <end position="81"/>
    </location>
</feature>
<comment type="subcellular location">
    <subcellularLocation>
        <location evidence="1">Membrane</location>
        <topology evidence="1">Multi-pass membrane protein</topology>
    </subcellularLocation>
</comment>
<dbReference type="PANTHER" id="PTHR11662">
    <property type="entry name" value="SOLUTE CARRIER FAMILY 17"/>
    <property type="match status" value="1"/>
</dbReference>
<dbReference type="AlphaFoldDB" id="A0A6M8UDF6"/>
<keyword evidence="4 6" id="KW-0472">Membrane</keyword>
<dbReference type="Pfam" id="PF07690">
    <property type="entry name" value="MFS_1"/>
    <property type="match status" value="2"/>
</dbReference>
<evidence type="ECO:0000313" key="9">
    <source>
        <dbReference type="Proteomes" id="UP000505325"/>
    </source>
</evidence>
<feature type="transmembrane region" description="Helical" evidence="6">
    <location>
        <begin position="376"/>
        <end position="399"/>
    </location>
</feature>
<comment type="similarity">
    <text evidence="5">Belongs to the major facilitator superfamily. Phthalate permease family.</text>
</comment>
<feature type="transmembrane region" description="Helical" evidence="6">
    <location>
        <begin position="278"/>
        <end position="300"/>
    </location>
</feature>
<keyword evidence="9" id="KW-1185">Reference proteome</keyword>
<dbReference type="SUPFAM" id="SSF103473">
    <property type="entry name" value="MFS general substrate transporter"/>
    <property type="match status" value="1"/>
</dbReference>
<dbReference type="PROSITE" id="PS50850">
    <property type="entry name" value="MFS"/>
    <property type="match status" value="1"/>
</dbReference>
<evidence type="ECO:0000256" key="3">
    <source>
        <dbReference type="ARBA" id="ARBA00022989"/>
    </source>
</evidence>
<organism evidence="8 9">
    <name type="scientific">Paramixta manurensis</name>
    <dbReference type="NCBI Taxonomy" id="2740817"/>
    <lineage>
        <taxon>Bacteria</taxon>
        <taxon>Pseudomonadati</taxon>
        <taxon>Pseudomonadota</taxon>
        <taxon>Gammaproteobacteria</taxon>
        <taxon>Enterobacterales</taxon>
        <taxon>Erwiniaceae</taxon>
        <taxon>Paramixta</taxon>
    </lineage>
</organism>
<accession>A0A6M8UDF6</accession>
<feature type="transmembrane region" description="Helical" evidence="6">
    <location>
        <begin position="20"/>
        <end position="37"/>
    </location>
</feature>
<dbReference type="InterPro" id="IPR011701">
    <property type="entry name" value="MFS"/>
</dbReference>
<dbReference type="KEGG" id="pmak:PMPD1_2705"/>
<dbReference type="GO" id="GO:0022857">
    <property type="term" value="F:transmembrane transporter activity"/>
    <property type="evidence" value="ECO:0007669"/>
    <property type="project" value="InterPro"/>
</dbReference>
<dbReference type="EMBL" id="CP054212">
    <property type="protein sequence ID" value="QKJ87644.1"/>
    <property type="molecule type" value="Genomic_DNA"/>
</dbReference>
<dbReference type="InterPro" id="IPR020846">
    <property type="entry name" value="MFS_dom"/>
</dbReference>
<feature type="transmembrane region" description="Helical" evidence="6">
    <location>
        <begin position="342"/>
        <end position="364"/>
    </location>
</feature>
<feature type="transmembrane region" description="Helical" evidence="6">
    <location>
        <begin position="405"/>
        <end position="427"/>
    </location>
</feature>
<evidence type="ECO:0000256" key="5">
    <source>
        <dbReference type="ARBA" id="ARBA00038514"/>
    </source>
</evidence>
<dbReference type="Gene3D" id="1.20.1250.20">
    <property type="entry name" value="MFS general substrate transporter like domains"/>
    <property type="match status" value="2"/>
</dbReference>
<dbReference type="InterPro" id="IPR050382">
    <property type="entry name" value="MFS_Na/Anion_cotransporter"/>
</dbReference>
<feature type="transmembrane region" description="Helical" evidence="6">
    <location>
        <begin position="176"/>
        <end position="197"/>
    </location>
</feature>
<evidence type="ECO:0000256" key="6">
    <source>
        <dbReference type="SAM" id="Phobius"/>
    </source>
</evidence>
<keyword evidence="2 6" id="KW-0812">Transmembrane</keyword>
<evidence type="ECO:0000256" key="4">
    <source>
        <dbReference type="ARBA" id="ARBA00023136"/>
    </source>
</evidence>
<evidence type="ECO:0000256" key="2">
    <source>
        <dbReference type="ARBA" id="ARBA00022692"/>
    </source>
</evidence>
<name>A0A6M8UDF6_9GAMM</name>
<evidence type="ECO:0000313" key="8">
    <source>
        <dbReference type="EMBL" id="QKJ87644.1"/>
    </source>
</evidence>
<evidence type="ECO:0000259" key="7">
    <source>
        <dbReference type="PROSITE" id="PS50850"/>
    </source>
</evidence>
<dbReference type="Proteomes" id="UP000505325">
    <property type="component" value="Chromosome"/>
</dbReference>
<dbReference type="CDD" id="cd17319">
    <property type="entry name" value="MFS_ExuT_GudP_like"/>
    <property type="match status" value="1"/>
</dbReference>
<reference evidence="8 9" key="1">
    <citation type="submission" date="2020-06" db="EMBL/GenBank/DDBJ databases">
        <title>Genome sequence of Paramixta manurensis strain PD-1.</title>
        <authorList>
            <person name="Lee C.W."/>
            <person name="Kim J."/>
        </authorList>
    </citation>
    <scope>NUCLEOTIDE SEQUENCE [LARGE SCALE GENOMIC DNA]</scope>
    <source>
        <strain evidence="8 9">PD-1</strain>
    </source>
</reference>
<dbReference type="GO" id="GO:0016020">
    <property type="term" value="C:membrane"/>
    <property type="evidence" value="ECO:0007669"/>
    <property type="project" value="UniProtKB-SubCell"/>
</dbReference>
<dbReference type="InterPro" id="IPR036259">
    <property type="entry name" value="MFS_trans_sf"/>
</dbReference>
<dbReference type="RefSeq" id="WP_173634572.1">
    <property type="nucleotide sequence ID" value="NZ_CP054212.1"/>
</dbReference>
<proteinExistence type="inferred from homology"/>
<dbReference type="PANTHER" id="PTHR11662:SF399">
    <property type="entry name" value="FI19708P1-RELATED"/>
    <property type="match status" value="1"/>
</dbReference>
<feature type="transmembrane region" description="Helical" evidence="6">
    <location>
        <begin position="242"/>
        <end position="266"/>
    </location>
</feature>
<sequence>MSIETAQYKVQPPPQKKGKLRWVILGMTALVLVLNYADRAALGVAGPHMIKELGMTSTEFGLVASAFFFSYAPFSFIGGWLSDKYGPRNIMGIAVAWWSLFTGLTALGSSFTLLFLIRLLFGFGEGPQGSVSTKTMHNWFPQRQMSTAMGLAQGATPLGGAIGTPLVVALISVADWRWAFVVLGLLGIFIAIGWFIVVRDTPEKHPWATQEDIAIQQEKITAPITSAQGEVPPLRFYFRMPLLLATSVAFFGYGWVLFTFLTWFPIYLSDVRGVDLKGLAFAGALPWIFGVVGFAGGGILSDFLARRSGKPIAARAMVIVSGLIITSILFAFISVVSTTISAVLLMSGVVFSLYITGAQYFAIIGDVVPSQRLGGVMGFVHGIANLSGILSPIVAGAIIDHTGNWAMVFITAAGICLLGSILVSFFGRERTIDVYLKRYEPKG</sequence>
<feature type="domain" description="Major facilitator superfamily (MFS) profile" evidence="7">
    <location>
        <begin position="24"/>
        <end position="431"/>
    </location>
</feature>